<evidence type="ECO:0000313" key="3">
    <source>
        <dbReference type="Proteomes" id="UP000294292"/>
    </source>
</evidence>
<feature type="transmembrane region" description="Helical" evidence="1">
    <location>
        <begin position="125"/>
        <end position="144"/>
    </location>
</feature>
<dbReference type="Proteomes" id="UP000294292">
    <property type="component" value="Chromosome"/>
</dbReference>
<dbReference type="EMBL" id="CP038015">
    <property type="protein sequence ID" value="QBP40136.1"/>
    <property type="molecule type" value="Genomic_DNA"/>
</dbReference>
<dbReference type="NCBIfam" id="NF041644">
    <property type="entry name" value="CBO0543_fam"/>
    <property type="match status" value="1"/>
</dbReference>
<keyword evidence="1" id="KW-0472">Membrane</keyword>
<gene>
    <name evidence="2" type="ORF">E2636_02760</name>
</gene>
<accession>A0A4P6ZXA1</accession>
<reference evidence="2 3" key="1">
    <citation type="submission" date="2019-03" db="EMBL/GenBank/DDBJ databases">
        <title>Complete genome sequence of Paenisporosarcina antarctica CGMCC 1.6503T.</title>
        <authorList>
            <person name="Rong J.-C."/>
            <person name="Chi N.-Y."/>
            <person name="Zhang Q.-F."/>
        </authorList>
    </citation>
    <scope>NUCLEOTIDE SEQUENCE [LARGE SCALE GENOMIC DNA]</scope>
    <source>
        <strain evidence="2 3">CGMCC 1.6503</strain>
    </source>
</reference>
<dbReference type="AlphaFoldDB" id="A0A4P6ZXA1"/>
<keyword evidence="1" id="KW-1133">Transmembrane helix</keyword>
<keyword evidence="3" id="KW-1185">Reference proteome</keyword>
<protein>
    <submittedName>
        <fullName evidence="2">Uncharacterized protein</fullName>
    </submittedName>
</protein>
<dbReference type="InterPro" id="IPR048147">
    <property type="entry name" value="CBO0543-like"/>
</dbReference>
<name>A0A4P6ZXA1_9BACL</name>
<organism evidence="2 3">
    <name type="scientific">Paenisporosarcina antarctica</name>
    <dbReference type="NCBI Taxonomy" id="417367"/>
    <lineage>
        <taxon>Bacteria</taxon>
        <taxon>Bacillati</taxon>
        <taxon>Bacillota</taxon>
        <taxon>Bacilli</taxon>
        <taxon>Bacillales</taxon>
        <taxon>Caryophanaceae</taxon>
        <taxon>Paenisporosarcina</taxon>
    </lineage>
</organism>
<feature type="transmembrane region" description="Helical" evidence="1">
    <location>
        <begin position="31"/>
        <end position="50"/>
    </location>
</feature>
<dbReference type="OrthoDB" id="1679483at2"/>
<feature type="transmembrane region" description="Helical" evidence="1">
    <location>
        <begin position="99"/>
        <end position="118"/>
    </location>
</feature>
<evidence type="ECO:0000256" key="1">
    <source>
        <dbReference type="SAM" id="Phobius"/>
    </source>
</evidence>
<dbReference type="RefSeq" id="WP_134208791.1">
    <property type="nucleotide sequence ID" value="NZ_CP038015.1"/>
</dbReference>
<proteinExistence type="predicted"/>
<evidence type="ECO:0000313" key="2">
    <source>
        <dbReference type="EMBL" id="QBP40136.1"/>
    </source>
</evidence>
<feature type="transmembrane region" description="Helical" evidence="1">
    <location>
        <begin position="62"/>
        <end position="79"/>
    </location>
</feature>
<sequence length="190" mass="23292">MTEKYPTYDQIRDVHQELTDMRLVYWINHDLFSFQWWLLVILLIVPWIVWWRYVDKKRISQILLFGTLLMLLVMMMDDFGVEAHLWSYPYQLINIMPRLISIDQGIIIIAHMFLYQFFPKWKKFIIANTVMAIVFTFIFEPLVVWLDIYRLENWRYIYSLPIYILKAVLIKWLVDEVILKRQLHSKTKAL</sequence>
<keyword evidence="1" id="KW-0812">Transmembrane</keyword>
<dbReference type="KEGG" id="panc:E2636_02760"/>
<feature type="transmembrane region" description="Helical" evidence="1">
    <location>
        <begin position="156"/>
        <end position="174"/>
    </location>
</feature>